<dbReference type="GeneID" id="93671402"/>
<dbReference type="SMART" id="SM00530">
    <property type="entry name" value="HTH_XRE"/>
    <property type="match status" value="1"/>
</dbReference>
<dbReference type="InterPro" id="IPR001387">
    <property type="entry name" value="Cro/C1-type_HTH"/>
</dbReference>
<reference evidence="3 4" key="1">
    <citation type="submission" date="2018-06" db="EMBL/GenBank/DDBJ databases">
        <authorList>
            <consortium name="Pathogen Informatics"/>
            <person name="Doyle S."/>
        </authorList>
    </citation>
    <scope>NUCLEOTIDE SEQUENCE [LARGE SCALE GENOMIC DNA]</scope>
    <source>
        <strain evidence="3 4">NCTC11801</strain>
    </source>
</reference>
<dbReference type="PANTHER" id="PTHR46558:SF4">
    <property type="entry name" value="DNA-BIDING PHAGE PROTEIN"/>
    <property type="match status" value="1"/>
</dbReference>
<organism evidence="3 4">
    <name type="scientific">Providencia rettgeri</name>
    <dbReference type="NCBI Taxonomy" id="587"/>
    <lineage>
        <taxon>Bacteria</taxon>
        <taxon>Pseudomonadati</taxon>
        <taxon>Pseudomonadota</taxon>
        <taxon>Gammaproteobacteria</taxon>
        <taxon>Enterobacterales</taxon>
        <taxon>Morganellaceae</taxon>
        <taxon>Providencia</taxon>
    </lineage>
</organism>
<dbReference type="PROSITE" id="PS50943">
    <property type="entry name" value="HTH_CROC1"/>
    <property type="match status" value="1"/>
</dbReference>
<accession>A0A379FL00</accession>
<dbReference type="Proteomes" id="UP000254208">
    <property type="component" value="Unassembled WGS sequence"/>
</dbReference>
<proteinExistence type="predicted"/>
<keyword evidence="1" id="KW-0238">DNA-binding</keyword>
<evidence type="ECO:0000313" key="3">
    <source>
        <dbReference type="EMBL" id="SUC29356.1"/>
    </source>
</evidence>
<dbReference type="CDD" id="cd00093">
    <property type="entry name" value="HTH_XRE"/>
    <property type="match status" value="1"/>
</dbReference>
<evidence type="ECO:0000256" key="1">
    <source>
        <dbReference type="ARBA" id="ARBA00023125"/>
    </source>
</evidence>
<dbReference type="Pfam" id="PF01381">
    <property type="entry name" value="HTH_3"/>
    <property type="match status" value="1"/>
</dbReference>
<gene>
    <name evidence="3" type="ORF">NCTC11801_00250</name>
</gene>
<dbReference type="PANTHER" id="PTHR46558">
    <property type="entry name" value="TRACRIPTIONAL REGULATORY PROTEIN-RELATED-RELATED"/>
    <property type="match status" value="1"/>
</dbReference>
<feature type="domain" description="HTH cro/C1-type" evidence="2">
    <location>
        <begin position="15"/>
        <end position="69"/>
    </location>
</feature>
<dbReference type="EMBL" id="UGTZ01000001">
    <property type="protein sequence ID" value="SUC29356.1"/>
    <property type="molecule type" value="Genomic_DNA"/>
</dbReference>
<evidence type="ECO:0000313" key="4">
    <source>
        <dbReference type="Proteomes" id="UP000254208"/>
    </source>
</evidence>
<dbReference type="GO" id="GO:0003677">
    <property type="term" value="F:DNA binding"/>
    <property type="evidence" value="ECO:0007669"/>
    <property type="project" value="UniProtKB-KW"/>
</dbReference>
<dbReference type="RefSeq" id="WP_115166386.1">
    <property type="nucleotide sequence ID" value="NZ_ABEXOC020000005.1"/>
</dbReference>
<name>A0A379FL00_PRORE</name>
<evidence type="ECO:0000259" key="2">
    <source>
        <dbReference type="PROSITE" id="PS50943"/>
    </source>
</evidence>
<dbReference type="SUPFAM" id="SSF47413">
    <property type="entry name" value="lambda repressor-like DNA-binding domains"/>
    <property type="match status" value="1"/>
</dbReference>
<dbReference type="Gene3D" id="1.10.260.40">
    <property type="entry name" value="lambda repressor-like DNA-binding domains"/>
    <property type="match status" value="1"/>
</dbReference>
<sequence>MPSHYPISKIIGNKITYYRKMKGMTLENLSKVVGVSEQQQSRYERGINRINIDRLYHYSKIFEIDIIDFFIFNSREINEIEYTEEKHLIKKVNVKDIL</sequence>
<dbReference type="InterPro" id="IPR010982">
    <property type="entry name" value="Lambda_DNA-bd_dom_sf"/>
</dbReference>
<protein>
    <submittedName>
        <fullName evidence="3">Helix-turn-helix domain</fullName>
    </submittedName>
</protein>
<dbReference type="AlphaFoldDB" id="A0A379FL00"/>